<dbReference type="SUPFAM" id="SSF47473">
    <property type="entry name" value="EF-hand"/>
    <property type="match status" value="1"/>
</dbReference>
<dbReference type="OrthoDB" id="8785703at2759"/>
<dbReference type="GO" id="GO:0005509">
    <property type="term" value="F:calcium ion binding"/>
    <property type="evidence" value="ECO:0007669"/>
    <property type="project" value="InterPro"/>
</dbReference>
<sequence>MEGLREIATAYYERSNDHEKEAAEEFFRKLDLNSDGKVCLTELKRSVGARLSNEQIFGQLDENGDGTLDFYEVLAVYYMVNKVKLLVCSGCCGLLVGPYFSCLLCLGKGNDTFDLCCSCYRQGSVSHEHSDKYLLDHHSLLSELRKRSSEAEGGQGKKREMEELQEIAKAHYRAGSPEVQALAYDFFKMMDTDGDGRADLSEFLAFMRQQGYPQMRNPSFFNVLDHDGNGTLDFSEVMTLYYIIKSGRPFCDSCGNFIPSIFFSCVECYKNPEISFNHCRDCYRSTKCKHNHDGRVQFLDNYTLLEAKRNPSLAHATNLNSNQTTISNGNVQVPQSNVSMNTTYPTNMTATDPTYPPNPSPNYSNAIIVPAASTMDKWLTALKAFEIALSIGKISSTMCTIL</sequence>
<reference evidence="4" key="1">
    <citation type="journal article" date="2018" name="Gigascience">
        <title>Genome assembly of the Pink Ipe (Handroanthus impetiginosus, Bignoniaceae), a highly valued, ecologically keystone Neotropical timber forest tree.</title>
        <authorList>
            <person name="Silva-Junior O.B."/>
            <person name="Grattapaglia D."/>
            <person name="Novaes E."/>
            <person name="Collevatti R.G."/>
        </authorList>
    </citation>
    <scope>NUCLEOTIDE SEQUENCE [LARGE SCALE GENOMIC DNA]</scope>
    <source>
        <strain evidence="4">cv. UFG-1</strain>
    </source>
</reference>
<evidence type="ECO:0000313" key="3">
    <source>
        <dbReference type="EMBL" id="PIM97963.1"/>
    </source>
</evidence>
<keyword evidence="1" id="KW-0106">Calcium</keyword>
<accession>A0A2G9FY34</accession>
<dbReference type="PROSITE" id="PS50222">
    <property type="entry name" value="EF_HAND_2"/>
    <property type="match status" value="4"/>
</dbReference>
<proteinExistence type="predicted"/>
<dbReference type="Pfam" id="PF13202">
    <property type="entry name" value="EF-hand_5"/>
    <property type="match status" value="2"/>
</dbReference>
<dbReference type="InterPro" id="IPR011992">
    <property type="entry name" value="EF-hand-dom_pair"/>
</dbReference>
<dbReference type="AlphaFoldDB" id="A0A2G9FY34"/>
<gene>
    <name evidence="3" type="ORF">CDL12_29560</name>
</gene>
<feature type="domain" description="EF-hand" evidence="2">
    <location>
        <begin position="178"/>
        <end position="213"/>
    </location>
</feature>
<protein>
    <submittedName>
        <fullName evidence="3">Ca2+ sensor (EF-Hand superfamily)</fullName>
    </submittedName>
</protein>
<feature type="domain" description="EF-hand" evidence="2">
    <location>
        <begin position="18"/>
        <end position="53"/>
    </location>
</feature>
<name>A0A2G9FY34_9LAMI</name>
<evidence type="ECO:0000313" key="4">
    <source>
        <dbReference type="Proteomes" id="UP000231279"/>
    </source>
</evidence>
<evidence type="ECO:0000259" key="2">
    <source>
        <dbReference type="PROSITE" id="PS50222"/>
    </source>
</evidence>
<dbReference type="Gene3D" id="1.10.238.10">
    <property type="entry name" value="EF-hand"/>
    <property type="match status" value="2"/>
</dbReference>
<dbReference type="GO" id="GO:0005783">
    <property type="term" value="C:endoplasmic reticulum"/>
    <property type="evidence" value="ECO:0007669"/>
    <property type="project" value="TreeGrafter"/>
</dbReference>
<evidence type="ECO:0000256" key="1">
    <source>
        <dbReference type="ARBA" id="ARBA00022837"/>
    </source>
</evidence>
<dbReference type="PROSITE" id="PS00018">
    <property type="entry name" value="EF_HAND_1"/>
    <property type="match status" value="3"/>
</dbReference>
<dbReference type="SUPFAM" id="SSF57850">
    <property type="entry name" value="RING/U-box"/>
    <property type="match status" value="2"/>
</dbReference>
<feature type="domain" description="EF-hand" evidence="2">
    <location>
        <begin position="54"/>
        <end position="83"/>
    </location>
</feature>
<dbReference type="EMBL" id="NKXS01008935">
    <property type="protein sequence ID" value="PIM97963.1"/>
    <property type="molecule type" value="Genomic_DNA"/>
</dbReference>
<dbReference type="InterPro" id="IPR018247">
    <property type="entry name" value="EF_Hand_1_Ca_BS"/>
</dbReference>
<organism evidence="3 4">
    <name type="scientific">Handroanthus impetiginosus</name>
    <dbReference type="NCBI Taxonomy" id="429701"/>
    <lineage>
        <taxon>Eukaryota</taxon>
        <taxon>Viridiplantae</taxon>
        <taxon>Streptophyta</taxon>
        <taxon>Embryophyta</taxon>
        <taxon>Tracheophyta</taxon>
        <taxon>Spermatophyta</taxon>
        <taxon>Magnoliopsida</taxon>
        <taxon>eudicotyledons</taxon>
        <taxon>Gunneridae</taxon>
        <taxon>Pentapetalae</taxon>
        <taxon>asterids</taxon>
        <taxon>lamiids</taxon>
        <taxon>Lamiales</taxon>
        <taxon>Bignoniaceae</taxon>
        <taxon>Crescentiina</taxon>
        <taxon>Tabebuia alliance</taxon>
        <taxon>Handroanthus</taxon>
    </lineage>
</organism>
<dbReference type="Pfam" id="PF13499">
    <property type="entry name" value="EF-hand_7"/>
    <property type="match status" value="1"/>
</dbReference>
<keyword evidence="4" id="KW-1185">Reference proteome</keyword>
<dbReference type="STRING" id="429701.A0A2G9FY34"/>
<dbReference type="Proteomes" id="UP000231279">
    <property type="component" value="Unassembled WGS sequence"/>
</dbReference>
<dbReference type="SMART" id="SM00054">
    <property type="entry name" value="EFh"/>
    <property type="match status" value="4"/>
</dbReference>
<dbReference type="PANTHER" id="PTHR10827:SF89">
    <property type="entry name" value="EF-HAND DOMAIN-CONTAINING PROTEIN"/>
    <property type="match status" value="1"/>
</dbReference>
<dbReference type="PANTHER" id="PTHR10827">
    <property type="entry name" value="RETICULOCALBIN"/>
    <property type="match status" value="1"/>
</dbReference>
<comment type="caution">
    <text evidence="3">The sequence shown here is derived from an EMBL/GenBank/DDBJ whole genome shotgun (WGS) entry which is preliminary data.</text>
</comment>
<feature type="domain" description="EF-hand" evidence="2">
    <location>
        <begin position="220"/>
        <end position="247"/>
    </location>
</feature>
<dbReference type="CDD" id="cd00051">
    <property type="entry name" value="EFh"/>
    <property type="match status" value="2"/>
</dbReference>
<dbReference type="InterPro" id="IPR002048">
    <property type="entry name" value="EF_hand_dom"/>
</dbReference>